<evidence type="ECO:0000313" key="3">
    <source>
        <dbReference type="Proteomes" id="UP000006727"/>
    </source>
</evidence>
<protein>
    <submittedName>
        <fullName evidence="1 2">Uncharacterized protein</fullName>
    </submittedName>
</protein>
<dbReference type="EnsemblPlants" id="Pp3c20_1510V3.2">
    <property type="protein sequence ID" value="Pp3c20_1510V3.2"/>
    <property type="gene ID" value="Pp3c20_1510"/>
</dbReference>
<accession>A0A2K1ITM1</accession>
<evidence type="ECO:0000313" key="2">
    <source>
        <dbReference type="EnsemblPlants" id="Pp3c20_1510V3.1"/>
    </source>
</evidence>
<dbReference type="Proteomes" id="UP000006727">
    <property type="component" value="Chromosome 20"/>
</dbReference>
<proteinExistence type="predicted"/>
<dbReference type="Gramene" id="Pp3c20_1510V3.1">
    <property type="protein sequence ID" value="Pp3c20_1510V3.1"/>
    <property type="gene ID" value="Pp3c20_1510"/>
</dbReference>
<reference evidence="2" key="3">
    <citation type="submission" date="2020-12" db="UniProtKB">
        <authorList>
            <consortium name="EnsemblPlants"/>
        </authorList>
    </citation>
    <scope>IDENTIFICATION</scope>
</reference>
<reference evidence="1 3" key="1">
    <citation type="journal article" date="2008" name="Science">
        <title>The Physcomitrella genome reveals evolutionary insights into the conquest of land by plants.</title>
        <authorList>
            <person name="Rensing S."/>
            <person name="Lang D."/>
            <person name="Zimmer A."/>
            <person name="Terry A."/>
            <person name="Salamov A."/>
            <person name="Shapiro H."/>
            <person name="Nishiyama T."/>
            <person name="Perroud P.-F."/>
            <person name="Lindquist E."/>
            <person name="Kamisugi Y."/>
            <person name="Tanahashi T."/>
            <person name="Sakakibara K."/>
            <person name="Fujita T."/>
            <person name="Oishi K."/>
            <person name="Shin-I T."/>
            <person name="Kuroki Y."/>
            <person name="Toyoda A."/>
            <person name="Suzuki Y."/>
            <person name="Hashimoto A."/>
            <person name="Yamaguchi K."/>
            <person name="Sugano A."/>
            <person name="Kohara Y."/>
            <person name="Fujiyama A."/>
            <person name="Anterola A."/>
            <person name="Aoki S."/>
            <person name="Ashton N."/>
            <person name="Barbazuk W.B."/>
            <person name="Barker E."/>
            <person name="Bennetzen J."/>
            <person name="Bezanilla M."/>
            <person name="Blankenship R."/>
            <person name="Cho S.H."/>
            <person name="Dutcher S."/>
            <person name="Estelle M."/>
            <person name="Fawcett J.A."/>
            <person name="Gundlach H."/>
            <person name="Hanada K."/>
            <person name="Heyl A."/>
            <person name="Hicks K.A."/>
            <person name="Hugh J."/>
            <person name="Lohr M."/>
            <person name="Mayer K."/>
            <person name="Melkozernov A."/>
            <person name="Murata T."/>
            <person name="Nelson D."/>
            <person name="Pils B."/>
            <person name="Prigge M."/>
            <person name="Reiss B."/>
            <person name="Renner T."/>
            <person name="Rombauts S."/>
            <person name="Rushton P."/>
            <person name="Sanderfoot A."/>
            <person name="Schween G."/>
            <person name="Shiu S.-H."/>
            <person name="Stueber K."/>
            <person name="Theodoulou F.L."/>
            <person name="Tu H."/>
            <person name="Van de Peer Y."/>
            <person name="Verrier P.J."/>
            <person name="Waters E."/>
            <person name="Wood A."/>
            <person name="Yang L."/>
            <person name="Cove D."/>
            <person name="Cuming A."/>
            <person name="Hasebe M."/>
            <person name="Lucas S."/>
            <person name="Mishler D.B."/>
            <person name="Reski R."/>
            <person name="Grigoriev I."/>
            <person name="Quatrano R.S."/>
            <person name="Boore J.L."/>
        </authorList>
    </citation>
    <scope>NUCLEOTIDE SEQUENCE [LARGE SCALE GENOMIC DNA]</scope>
    <source>
        <strain evidence="2 3">cv. Gransden 2004</strain>
    </source>
</reference>
<keyword evidence="3" id="KW-1185">Reference proteome</keyword>
<name>A0A2K1ITM1_PHYPA</name>
<reference evidence="1 3" key="2">
    <citation type="journal article" date="2018" name="Plant J.">
        <title>The Physcomitrella patens chromosome-scale assembly reveals moss genome structure and evolution.</title>
        <authorList>
            <person name="Lang D."/>
            <person name="Ullrich K.K."/>
            <person name="Murat F."/>
            <person name="Fuchs J."/>
            <person name="Jenkins J."/>
            <person name="Haas F.B."/>
            <person name="Piednoel M."/>
            <person name="Gundlach H."/>
            <person name="Van Bel M."/>
            <person name="Meyberg R."/>
            <person name="Vives C."/>
            <person name="Morata J."/>
            <person name="Symeonidi A."/>
            <person name="Hiss M."/>
            <person name="Muchero W."/>
            <person name="Kamisugi Y."/>
            <person name="Saleh O."/>
            <person name="Blanc G."/>
            <person name="Decker E.L."/>
            <person name="van Gessel N."/>
            <person name="Grimwood J."/>
            <person name="Hayes R.D."/>
            <person name="Graham S.W."/>
            <person name="Gunter L.E."/>
            <person name="McDaniel S.F."/>
            <person name="Hoernstein S.N.W."/>
            <person name="Larsson A."/>
            <person name="Li F.W."/>
            <person name="Perroud P.F."/>
            <person name="Phillips J."/>
            <person name="Ranjan P."/>
            <person name="Rokshar D.S."/>
            <person name="Rothfels C.J."/>
            <person name="Schneider L."/>
            <person name="Shu S."/>
            <person name="Stevenson D.W."/>
            <person name="Thummler F."/>
            <person name="Tillich M."/>
            <person name="Villarreal Aguilar J.C."/>
            <person name="Widiez T."/>
            <person name="Wong G.K."/>
            <person name="Wymore A."/>
            <person name="Zhang Y."/>
            <person name="Zimmer A.D."/>
            <person name="Quatrano R.S."/>
            <person name="Mayer K.F.X."/>
            <person name="Goodstein D."/>
            <person name="Casacuberta J.M."/>
            <person name="Vandepoele K."/>
            <person name="Reski R."/>
            <person name="Cuming A.C."/>
            <person name="Tuskan G.A."/>
            <person name="Maumus F."/>
            <person name="Salse J."/>
            <person name="Schmutz J."/>
            <person name="Rensing S.A."/>
        </authorList>
    </citation>
    <scope>NUCLEOTIDE SEQUENCE [LARGE SCALE GENOMIC DNA]</scope>
    <source>
        <strain evidence="2 3">cv. Gransden 2004</strain>
    </source>
</reference>
<dbReference type="InParanoid" id="A0A2K1ITM1"/>
<dbReference type="PaxDb" id="3218-PP1S152_29V6.1"/>
<gene>
    <name evidence="1" type="ORF">PHYPA_024550</name>
</gene>
<dbReference type="AlphaFoldDB" id="A0A2K1ITM1"/>
<dbReference type="EnsemblPlants" id="Pp3c20_1510V3.1">
    <property type="protein sequence ID" value="Pp3c20_1510V3.1"/>
    <property type="gene ID" value="Pp3c20_1510"/>
</dbReference>
<organism evidence="1">
    <name type="scientific">Physcomitrium patens</name>
    <name type="common">Spreading-leaved earth moss</name>
    <name type="synonym">Physcomitrella patens</name>
    <dbReference type="NCBI Taxonomy" id="3218"/>
    <lineage>
        <taxon>Eukaryota</taxon>
        <taxon>Viridiplantae</taxon>
        <taxon>Streptophyta</taxon>
        <taxon>Embryophyta</taxon>
        <taxon>Bryophyta</taxon>
        <taxon>Bryophytina</taxon>
        <taxon>Bryopsida</taxon>
        <taxon>Funariidae</taxon>
        <taxon>Funariales</taxon>
        <taxon>Funariaceae</taxon>
        <taxon>Physcomitrium</taxon>
    </lineage>
</organism>
<sequence length="61" mass="7406">MRAREDQGSNNRRDHIELLSLQVKAKQQRILNAQKLNLKDEELKWSQNIQHSAWREMYLVF</sequence>
<dbReference type="Gramene" id="Pp3c20_1510V3.2">
    <property type="protein sequence ID" value="Pp3c20_1510V3.2"/>
    <property type="gene ID" value="Pp3c20_1510"/>
</dbReference>
<evidence type="ECO:0000313" key="1">
    <source>
        <dbReference type="EMBL" id="PNR32608.1"/>
    </source>
</evidence>
<dbReference type="EMBL" id="ABEU02000020">
    <property type="protein sequence ID" value="PNR32608.1"/>
    <property type="molecule type" value="Genomic_DNA"/>
</dbReference>